<evidence type="ECO:0000259" key="3">
    <source>
        <dbReference type="Pfam" id="PF13845"/>
    </source>
</evidence>
<evidence type="ECO:0000313" key="4">
    <source>
        <dbReference type="EMBL" id="MEX6464254.1"/>
    </source>
</evidence>
<gene>
    <name evidence="4" type="ORF">AB6N35_07785</name>
</gene>
<feature type="transmembrane region" description="Helical" evidence="2">
    <location>
        <begin position="21"/>
        <end position="43"/>
    </location>
</feature>
<dbReference type="Proteomes" id="UP001560293">
    <property type="component" value="Unassembled WGS sequence"/>
</dbReference>
<evidence type="ECO:0000256" key="1">
    <source>
        <dbReference type="SAM" id="MobiDB-lite"/>
    </source>
</evidence>
<name>A0ABV3YH16_9ACTN</name>
<reference evidence="5" key="1">
    <citation type="submission" date="2024-07" db="EMBL/GenBank/DDBJ databases">
        <title>Pseudomonas strain that inhibits Aeromonas fish pathogens.</title>
        <authorList>
            <person name="Wildschutte H."/>
        </authorList>
    </citation>
    <scope>NUCLEOTIDE SEQUENCE [LARGE SCALE GENOMIC DNA]</scope>
    <source>
        <strain evidence="5">n60</strain>
    </source>
</reference>
<feature type="compositionally biased region" description="Low complexity" evidence="1">
    <location>
        <begin position="353"/>
        <end position="367"/>
    </location>
</feature>
<dbReference type="EMBL" id="JBFTEZ010000002">
    <property type="protein sequence ID" value="MEX6464254.1"/>
    <property type="molecule type" value="Genomic_DNA"/>
</dbReference>
<organism evidence="4 5">
    <name type="scientific">Dietzia cinnamea</name>
    <dbReference type="NCBI Taxonomy" id="321318"/>
    <lineage>
        <taxon>Bacteria</taxon>
        <taxon>Bacillati</taxon>
        <taxon>Actinomycetota</taxon>
        <taxon>Actinomycetes</taxon>
        <taxon>Mycobacteriales</taxon>
        <taxon>Dietziaceae</taxon>
        <taxon>Dietzia</taxon>
    </lineage>
</organism>
<accession>A0ABV3YH16</accession>
<dbReference type="InterPro" id="IPR026004">
    <property type="entry name" value="Septum_form"/>
</dbReference>
<dbReference type="Pfam" id="PF13845">
    <property type="entry name" value="Septum_form"/>
    <property type="match status" value="1"/>
</dbReference>
<evidence type="ECO:0000256" key="2">
    <source>
        <dbReference type="SAM" id="Phobius"/>
    </source>
</evidence>
<keyword evidence="2" id="KW-1133">Transmembrane helix</keyword>
<comment type="caution">
    <text evidence="4">The sequence shown here is derived from an EMBL/GenBank/DDBJ whole genome shotgun (WGS) entry which is preliminary data.</text>
</comment>
<dbReference type="RefSeq" id="WP_232302999.1">
    <property type="nucleotide sequence ID" value="NZ_JALXPR010000189.1"/>
</dbReference>
<feature type="domain" description="Septum formation-related" evidence="3">
    <location>
        <begin position="76"/>
        <end position="304"/>
    </location>
</feature>
<keyword evidence="5" id="KW-1185">Reference proteome</keyword>
<sequence length="373" mass="38314">MTTTTRSSRRGRTLLRTRGAVMASLLAILSGGAVTGALMASAINDPNSSSAGRIAAVVPQVDPRTLSGPAYANAAPGTCLTWSIDAADRVASFDTVDCAEPHRFEVAGRIDLSEVPGFGEGTPLPDSDDLAPVGTDRCLPLISRYAGGREVDPQGRFTGLVVPPSEEGWAKGDRSVLCGIAAAELDGRSALSTGTFAEADQHRRWEPGTCLGFTAEGLPGAPVPCSDDHSIEIVADVDVTGTFPEGPVPPDPRQQSELTADACREAGIAYLGDPETLRRTTLISTLVNPISEISWRTGSRTVNCGLMRAAEPGPFAVLRGSARQGVLIDGNTPVAPTTTEIPPPGQQPGGDTGATTDTGQGTVAVPVPGGGAP</sequence>
<protein>
    <submittedName>
        <fullName evidence="4">Septum formation family protein</fullName>
    </submittedName>
</protein>
<proteinExistence type="predicted"/>
<keyword evidence="2" id="KW-0812">Transmembrane</keyword>
<evidence type="ECO:0000313" key="5">
    <source>
        <dbReference type="Proteomes" id="UP001560293"/>
    </source>
</evidence>
<feature type="region of interest" description="Disordered" evidence="1">
    <location>
        <begin position="331"/>
        <end position="373"/>
    </location>
</feature>
<keyword evidence="2" id="KW-0472">Membrane</keyword>